<accession>A0A6J4MEL6</accession>
<feature type="non-terminal residue" evidence="1">
    <location>
        <position position="1"/>
    </location>
</feature>
<gene>
    <name evidence="1" type="ORF">AVDCRST_MAG71-3141</name>
</gene>
<dbReference type="AlphaFoldDB" id="A0A6J4MEL6"/>
<evidence type="ECO:0000313" key="1">
    <source>
        <dbReference type="EMBL" id="CAA9357640.1"/>
    </source>
</evidence>
<protein>
    <submittedName>
        <fullName evidence="1">Uncharacterized protein</fullName>
    </submittedName>
</protein>
<dbReference type="EMBL" id="CADCUA010000758">
    <property type="protein sequence ID" value="CAA9357640.1"/>
    <property type="molecule type" value="Genomic_DNA"/>
</dbReference>
<reference evidence="1" key="1">
    <citation type="submission" date="2020-02" db="EMBL/GenBank/DDBJ databases">
        <authorList>
            <person name="Meier V. D."/>
        </authorList>
    </citation>
    <scope>NUCLEOTIDE SEQUENCE</scope>
    <source>
        <strain evidence="1">AVDCRST_MAG71</strain>
    </source>
</reference>
<proteinExistence type="predicted"/>
<feature type="non-terminal residue" evidence="1">
    <location>
        <position position="25"/>
    </location>
</feature>
<sequence>WPLASLSNWRASRSNCWRAVRFTGR</sequence>
<name>A0A6J4MEL6_9GAMM</name>
<organism evidence="1">
    <name type="scientific">uncultured Lysobacter sp</name>
    <dbReference type="NCBI Taxonomy" id="271060"/>
    <lineage>
        <taxon>Bacteria</taxon>
        <taxon>Pseudomonadati</taxon>
        <taxon>Pseudomonadota</taxon>
        <taxon>Gammaproteobacteria</taxon>
        <taxon>Lysobacterales</taxon>
        <taxon>Lysobacteraceae</taxon>
        <taxon>Lysobacter</taxon>
        <taxon>environmental samples</taxon>
    </lineage>
</organism>